<dbReference type="Gene3D" id="1.10.287.130">
    <property type="match status" value="1"/>
</dbReference>
<evidence type="ECO:0000256" key="8">
    <source>
        <dbReference type="ARBA" id="ARBA00022840"/>
    </source>
</evidence>
<keyword evidence="7" id="KW-0418">Kinase</keyword>
<dbReference type="PROSITE" id="PS50109">
    <property type="entry name" value="HIS_KIN"/>
    <property type="match status" value="1"/>
</dbReference>
<dbReference type="CDD" id="cd00082">
    <property type="entry name" value="HisKA"/>
    <property type="match status" value="1"/>
</dbReference>
<accession>A0A2S2DWF0</accession>
<keyword evidence="13" id="KW-0175">Coiled coil</keyword>
<keyword evidence="9" id="KW-0902">Two-component regulatory system</keyword>
<feature type="domain" description="PAS" evidence="16">
    <location>
        <begin position="202"/>
        <end position="245"/>
    </location>
</feature>
<dbReference type="EMBL" id="CP029346">
    <property type="protein sequence ID" value="AWL09673.1"/>
    <property type="molecule type" value="Genomic_DNA"/>
</dbReference>
<dbReference type="InterPro" id="IPR036890">
    <property type="entry name" value="HATPase_C_sf"/>
</dbReference>
<evidence type="ECO:0000313" key="19">
    <source>
        <dbReference type="Proteomes" id="UP000245468"/>
    </source>
</evidence>
<dbReference type="CDD" id="cd17546">
    <property type="entry name" value="REC_hyHK_CKI1_RcsC-like"/>
    <property type="match status" value="1"/>
</dbReference>
<dbReference type="InterPro" id="IPR004358">
    <property type="entry name" value="Sig_transdc_His_kin-like_C"/>
</dbReference>
<dbReference type="InterPro" id="IPR001789">
    <property type="entry name" value="Sig_transdc_resp-reg_receiver"/>
</dbReference>
<dbReference type="CDD" id="cd16922">
    <property type="entry name" value="HATPase_EvgS-ArcB-TorS-like"/>
    <property type="match status" value="1"/>
</dbReference>
<dbReference type="InterPro" id="IPR000014">
    <property type="entry name" value="PAS"/>
</dbReference>
<feature type="domain" description="Histidine kinase" evidence="14">
    <location>
        <begin position="596"/>
        <end position="817"/>
    </location>
</feature>
<keyword evidence="6" id="KW-0547">Nucleotide-binding</keyword>
<dbReference type="CDD" id="cd00130">
    <property type="entry name" value="PAS"/>
    <property type="match status" value="3"/>
</dbReference>
<evidence type="ECO:0000259" key="14">
    <source>
        <dbReference type="PROSITE" id="PS50109"/>
    </source>
</evidence>
<feature type="domain" description="Response regulatory" evidence="15">
    <location>
        <begin position="840"/>
        <end position="955"/>
    </location>
</feature>
<dbReference type="InterPro" id="IPR011006">
    <property type="entry name" value="CheY-like_superfamily"/>
</dbReference>
<evidence type="ECO:0000259" key="17">
    <source>
        <dbReference type="PROSITE" id="PS50113"/>
    </source>
</evidence>
<dbReference type="Gene3D" id="3.30.565.10">
    <property type="entry name" value="Histidine kinase-like ATPase, C-terminal domain"/>
    <property type="match status" value="1"/>
</dbReference>
<dbReference type="AlphaFoldDB" id="A0A2S2DWF0"/>
<dbReference type="OrthoDB" id="9811889at2"/>
<dbReference type="GO" id="GO:0016020">
    <property type="term" value="C:membrane"/>
    <property type="evidence" value="ECO:0007669"/>
    <property type="project" value="UniProtKB-SubCell"/>
</dbReference>
<keyword evidence="4 12" id="KW-0597">Phosphoprotein</keyword>
<keyword evidence="5 18" id="KW-0808">Transferase</keyword>
<dbReference type="EC" id="2.7.13.3" evidence="3"/>
<evidence type="ECO:0000256" key="10">
    <source>
        <dbReference type="ARBA" id="ARBA00023136"/>
    </source>
</evidence>
<dbReference type="KEGG" id="psez:HME7025_01821"/>
<dbReference type="GO" id="GO:0000155">
    <property type="term" value="F:phosphorelay sensor kinase activity"/>
    <property type="evidence" value="ECO:0007669"/>
    <property type="project" value="InterPro"/>
</dbReference>
<keyword evidence="11" id="KW-0131">Cell cycle</keyword>
<protein>
    <recommendedName>
        <fullName evidence="3">histidine kinase</fullName>
        <ecNumber evidence="3">2.7.13.3</ecNumber>
    </recommendedName>
</protein>
<evidence type="ECO:0000256" key="2">
    <source>
        <dbReference type="ARBA" id="ARBA00004370"/>
    </source>
</evidence>
<evidence type="ECO:0000256" key="6">
    <source>
        <dbReference type="ARBA" id="ARBA00022741"/>
    </source>
</evidence>
<dbReference type="InterPro" id="IPR036097">
    <property type="entry name" value="HisK_dim/P_sf"/>
</dbReference>
<dbReference type="SMART" id="SM00448">
    <property type="entry name" value="REC"/>
    <property type="match status" value="1"/>
</dbReference>
<feature type="domain" description="PAS" evidence="16">
    <location>
        <begin position="309"/>
        <end position="384"/>
    </location>
</feature>
<gene>
    <name evidence="18" type="ORF">HME7025_01821</name>
</gene>
<keyword evidence="19" id="KW-1185">Reference proteome</keyword>
<feature type="domain" description="PAC" evidence="17">
    <location>
        <begin position="526"/>
        <end position="578"/>
    </location>
</feature>
<dbReference type="Pfam" id="PF02518">
    <property type="entry name" value="HATPase_c"/>
    <property type="match status" value="1"/>
</dbReference>
<dbReference type="InterPro" id="IPR003594">
    <property type="entry name" value="HATPase_dom"/>
</dbReference>
<dbReference type="InterPro" id="IPR029016">
    <property type="entry name" value="GAF-like_dom_sf"/>
</dbReference>
<dbReference type="PROSITE" id="PS50110">
    <property type="entry name" value="RESPONSE_REGULATORY"/>
    <property type="match status" value="1"/>
</dbReference>
<evidence type="ECO:0000256" key="13">
    <source>
        <dbReference type="SAM" id="Coils"/>
    </source>
</evidence>
<feature type="domain" description="PAC" evidence="17">
    <location>
        <begin position="383"/>
        <end position="435"/>
    </location>
</feature>
<dbReference type="InterPro" id="IPR035965">
    <property type="entry name" value="PAS-like_dom_sf"/>
</dbReference>
<dbReference type="Pfam" id="PF00512">
    <property type="entry name" value="HisKA"/>
    <property type="match status" value="1"/>
</dbReference>
<feature type="domain" description="PAC" evidence="17">
    <location>
        <begin position="260"/>
        <end position="312"/>
    </location>
</feature>
<feature type="coiled-coil region" evidence="13">
    <location>
        <begin position="168"/>
        <end position="195"/>
    </location>
</feature>
<dbReference type="PRINTS" id="PR00344">
    <property type="entry name" value="BCTRLSENSOR"/>
</dbReference>
<dbReference type="InterPro" id="IPR003661">
    <property type="entry name" value="HisK_dim/P_dom"/>
</dbReference>
<comment type="catalytic activity">
    <reaction evidence="1">
        <text>ATP + protein L-histidine = ADP + protein N-phospho-L-histidine.</text>
        <dbReference type="EC" id="2.7.13.3"/>
    </reaction>
</comment>
<dbReference type="FunFam" id="3.30.565.10:FF:000010">
    <property type="entry name" value="Sensor histidine kinase RcsC"/>
    <property type="match status" value="1"/>
</dbReference>
<dbReference type="PROSITE" id="PS50113">
    <property type="entry name" value="PAC"/>
    <property type="match status" value="3"/>
</dbReference>
<feature type="domain" description="PAS" evidence="16">
    <location>
        <begin position="451"/>
        <end position="511"/>
    </location>
</feature>
<dbReference type="InterPro" id="IPR000700">
    <property type="entry name" value="PAS-assoc_C"/>
</dbReference>
<reference evidence="19" key="1">
    <citation type="submission" date="2018-05" db="EMBL/GenBank/DDBJ databases">
        <title>Pseudarcicella sp. HME7025 Genome sequencing and assembly.</title>
        <authorList>
            <person name="Kim H."/>
            <person name="Kang H."/>
            <person name="Joh K."/>
        </authorList>
    </citation>
    <scope>NUCLEOTIDE SEQUENCE [LARGE SCALE GENOMIC DNA]</scope>
    <source>
        <strain evidence="19">HME7025</strain>
    </source>
</reference>
<evidence type="ECO:0000256" key="1">
    <source>
        <dbReference type="ARBA" id="ARBA00000085"/>
    </source>
</evidence>
<dbReference type="SUPFAM" id="SSF47384">
    <property type="entry name" value="Homodimeric domain of signal transducing histidine kinase"/>
    <property type="match status" value="1"/>
</dbReference>
<evidence type="ECO:0000256" key="9">
    <source>
        <dbReference type="ARBA" id="ARBA00023012"/>
    </source>
</evidence>
<evidence type="ECO:0000256" key="5">
    <source>
        <dbReference type="ARBA" id="ARBA00022679"/>
    </source>
</evidence>
<dbReference type="SUPFAM" id="SSF52172">
    <property type="entry name" value="CheY-like"/>
    <property type="match status" value="1"/>
</dbReference>
<organism evidence="18 19">
    <name type="scientific">Aquirufa nivalisilvae</name>
    <dbReference type="NCBI Taxonomy" id="2516557"/>
    <lineage>
        <taxon>Bacteria</taxon>
        <taxon>Pseudomonadati</taxon>
        <taxon>Bacteroidota</taxon>
        <taxon>Cytophagia</taxon>
        <taxon>Cytophagales</taxon>
        <taxon>Flectobacillaceae</taxon>
        <taxon>Aquirufa</taxon>
    </lineage>
</organism>
<sequence length="965" mass="110165">METPSKPLIPLNEPLRLAALDSYDILDTPPEPEFEKIIQLICMVLNMPMGFISFIDKNRIWYKSKLGFDYDELPRNESFSQHTILQDDVLEILDASNDERVKSIRFVTSDLQVKYYAGVPLITDEGFRIGTISVMDTKTNSLSSETKVMLEKIAQYIITQLELRKKYIASKQEVKKQADQEIKELQLELTSHQKALDESSIVMIVNKDGIIQYANETACRYSKYSQKELINQNISILRSGYHTDEYFNSLWSILNKGQVWKGELRNKAKDGTFYWVDMVVVPFMNEKGELVKYVSLSRDITDKKLIFEENQRLSFVARGIQDGVLITDPEGVIQWINHPYELISEYSLQEVMGKKMSETISTTITNPEFINQVRSELFKTFTYQGEIKNITKSGREYYLNVNIQPIYNEYNQLIHFVAFAADITEKKQKEIQILALIEDQKATFDGVGLSIIHTDINGIIQRVNPAALELLEYTAEELVGKMDCSPFYDVKEMEERTKELSLELGYTIKLGMETVVIKSKLSGKPHSSEWTYVTKSGKKIPVWLTVTCIKNEQGEITGYIRVAENYTTKKEAEKELLHAKLMAEEAVLAKDSFLANMSHEIRTPLNAIIGFTELLSQSKLDPIQTEYLSNIHIAGDNLLLIINDILDLSKIESGKLEIESYPFNLTEILRHVHHLLKVKAEEKKLDFSLYLDADLPEMIEGDRGRLNQILMNLAGNAIKFTHEGDVSIQVKKLEETSTNVTLRFSVKDTGIGMSEEVLERIFERFTQAESSTTRKFGGTGLGLSISKQLVELQHGEIHVKSKQGIGSEFYFILTYKKSNHVENKQNTDLNRLGSKKRQVRILLCEDNVMNQKLAEMVIKHFGFEITIANHGQMGVELVKKENFDLILMDLQMPIMDGYQATSIIRKNLNNSIPIIAMTAHSLVGEKQKCLDIGMNGYISKPFKQSELLNEINRVLSTSTHSNLDK</sequence>
<evidence type="ECO:0000256" key="7">
    <source>
        <dbReference type="ARBA" id="ARBA00022777"/>
    </source>
</evidence>
<evidence type="ECO:0000313" key="18">
    <source>
        <dbReference type="EMBL" id="AWL09673.1"/>
    </source>
</evidence>
<comment type="subcellular location">
    <subcellularLocation>
        <location evidence="2">Membrane</location>
    </subcellularLocation>
</comment>
<dbReference type="SMART" id="SM00387">
    <property type="entry name" value="HATPase_c"/>
    <property type="match status" value="1"/>
</dbReference>
<dbReference type="SUPFAM" id="SSF55785">
    <property type="entry name" value="PYP-like sensor domain (PAS domain)"/>
    <property type="match status" value="3"/>
</dbReference>
<proteinExistence type="predicted"/>
<evidence type="ECO:0000259" key="15">
    <source>
        <dbReference type="PROSITE" id="PS50110"/>
    </source>
</evidence>
<dbReference type="Pfam" id="PF00072">
    <property type="entry name" value="Response_reg"/>
    <property type="match status" value="1"/>
</dbReference>
<dbReference type="Proteomes" id="UP000245468">
    <property type="component" value="Chromosome"/>
</dbReference>
<evidence type="ECO:0000256" key="12">
    <source>
        <dbReference type="PROSITE-ProRule" id="PRU00169"/>
    </source>
</evidence>
<dbReference type="PANTHER" id="PTHR45339">
    <property type="entry name" value="HYBRID SIGNAL TRANSDUCTION HISTIDINE KINASE J"/>
    <property type="match status" value="1"/>
</dbReference>
<name>A0A2S2DWF0_9BACT</name>
<dbReference type="SUPFAM" id="SSF55874">
    <property type="entry name" value="ATPase domain of HSP90 chaperone/DNA topoisomerase II/histidine kinase"/>
    <property type="match status" value="1"/>
</dbReference>
<dbReference type="GO" id="GO:0005524">
    <property type="term" value="F:ATP binding"/>
    <property type="evidence" value="ECO:0007669"/>
    <property type="project" value="UniProtKB-KW"/>
</dbReference>
<dbReference type="Pfam" id="PF13426">
    <property type="entry name" value="PAS_9"/>
    <property type="match status" value="3"/>
</dbReference>
<dbReference type="SMART" id="SM00388">
    <property type="entry name" value="HisKA"/>
    <property type="match status" value="1"/>
</dbReference>
<dbReference type="FunFam" id="1.10.287.130:FF:000038">
    <property type="entry name" value="Sensory transduction histidine kinase"/>
    <property type="match status" value="1"/>
</dbReference>
<dbReference type="NCBIfam" id="TIGR00229">
    <property type="entry name" value="sensory_box"/>
    <property type="match status" value="2"/>
</dbReference>
<keyword evidence="10" id="KW-0472">Membrane</keyword>
<evidence type="ECO:0000256" key="11">
    <source>
        <dbReference type="ARBA" id="ARBA00023306"/>
    </source>
</evidence>
<dbReference type="PANTHER" id="PTHR45339:SF1">
    <property type="entry name" value="HYBRID SIGNAL TRANSDUCTION HISTIDINE KINASE J"/>
    <property type="match status" value="1"/>
</dbReference>
<dbReference type="SUPFAM" id="SSF55781">
    <property type="entry name" value="GAF domain-like"/>
    <property type="match status" value="1"/>
</dbReference>
<keyword evidence="8" id="KW-0067">ATP-binding</keyword>
<dbReference type="InterPro" id="IPR005467">
    <property type="entry name" value="His_kinase_dom"/>
</dbReference>
<dbReference type="Gene3D" id="3.40.50.2300">
    <property type="match status" value="1"/>
</dbReference>
<feature type="modified residue" description="4-aspartylphosphate" evidence="12">
    <location>
        <position position="889"/>
    </location>
</feature>
<dbReference type="SMART" id="SM00086">
    <property type="entry name" value="PAC"/>
    <property type="match status" value="3"/>
</dbReference>
<dbReference type="InterPro" id="IPR001610">
    <property type="entry name" value="PAC"/>
</dbReference>
<dbReference type="Gene3D" id="3.30.450.40">
    <property type="match status" value="1"/>
</dbReference>
<evidence type="ECO:0000259" key="16">
    <source>
        <dbReference type="PROSITE" id="PS50112"/>
    </source>
</evidence>
<dbReference type="PROSITE" id="PS50112">
    <property type="entry name" value="PAS"/>
    <property type="match status" value="3"/>
</dbReference>
<dbReference type="Gene3D" id="3.30.450.20">
    <property type="entry name" value="PAS domain"/>
    <property type="match status" value="3"/>
</dbReference>
<evidence type="ECO:0000256" key="4">
    <source>
        <dbReference type="ARBA" id="ARBA00022553"/>
    </source>
</evidence>
<dbReference type="RefSeq" id="WP_154401954.1">
    <property type="nucleotide sequence ID" value="NZ_CP029346.1"/>
</dbReference>
<dbReference type="SMART" id="SM00091">
    <property type="entry name" value="PAS"/>
    <property type="match status" value="3"/>
</dbReference>
<evidence type="ECO:0000256" key="3">
    <source>
        <dbReference type="ARBA" id="ARBA00012438"/>
    </source>
</evidence>